<sequence length="235" mass="27133">MAKRKSKLLGFLLLAGFILGCGGSTSERSLVEKTNKDNKRFRGVWVYKSRMPGQVEFSEGTRIDIVIDRRKFHLVAKWGAAYPAKRGQTEEWIHNGKFLWELAPLLKQANWLEIKGLRRGPFWKMPYQMAPFGPVKNIGEEDVAGRACKVLRTRGRYDQGDVTLTYWIDEERSVLLKKEHLLEAGEILLVHEIYECEDIEFDPGFSAGMFEVNIPSDWVKVEKRHVDSELLDTKF</sequence>
<dbReference type="Gene3D" id="2.50.20.10">
    <property type="entry name" value="Lipoprotein localisation LolA/LolB/LppX"/>
    <property type="match status" value="1"/>
</dbReference>
<dbReference type="EMBL" id="SOJN01000070">
    <property type="protein sequence ID" value="TET46039.1"/>
    <property type="molecule type" value="Genomic_DNA"/>
</dbReference>
<reference evidence="1 2" key="1">
    <citation type="submission" date="2019-03" db="EMBL/GenBank/DDBJ databases">
        <title>Metabolic potential of uncultured bacteria and archaea associated with petroleum seepage in deep-sea sediments.</title>
        <authorList>
            <person name="Dong X."/>
            <person name="Hubert C."/>
        </authorList>
    </citation>
    <scope>NUCLEOTIDE SEQUENCE [LARGE SCALE GENOMIC DNA]</scope>
    <source>
        <strain evidence="1">E44_bin18</strain>
    </source>
</reference>
<protein>
    <submittedName>
        <fullName evidence="1">Uncharacterized protein</fullName>
    </submittedName>
</protein>
<dbReference type="AlphaFoldDB" id="A0A523UUM7"/>
<proteinExistence type="predicted"/>
<gene>
    <name evidence="1" type="ORF">E3J62_05745</name>
</gene>
<evidence type="ECO:0000313" key="1">
    <source>
        <dbReference type="EMBL" id="TET46039.1"/>
    </source>
</evidence>
<dbReference type="Proteomes" id="UP000315525">
    <property type="component" value="Unassembled WGS sequence"/>
</dbReference>
<name>A0A523UUM7_UNCT6</name>
<evidence type="ECO:0000313" key="2">
    <source>
        <dbReference type="Proteomes" id="UP000315525"/>
    </source>
</evidence>
<organism evidence="1 2">
    <name type="scientific">candidate division TA06 bacterium</name>
    <dbReference type="NCBI Taxonomy" id="2250710"/>
    <lineage>
        <taxon>Bacteria</taxon>
        <taxon>Bacteria division TA06</taxon>
    </lineage>
</organism>
<dbReference type="PROSITE" id="PS51257">
    <property type="entry name" value="PROKAR_LIPOPROTEIN"/>
    <property type="match status" value="1"/>
</dbReference>
<comment type="caution">
    <text evidence="1">The sequence shown here is derived from an EMBL/GenBank/DDBJ whole genome shotgun (WGS) entry which is preliminary data.</text>
</comment>
<accession>A0A523UUM7</accession>